<dbReference type="EMBL" id="LCUC01000068">
    <property type="protein sequence ID" value="KKY37763.1"/>
    <property type="molecule type" value="Genomic_DNA"/>
</dbReference>
<comment type="caution">
    <text evidence="1">The sequence shown here is derived from an EMBL/GenBank/DDBJ whole genome shotgun (WGS) entry which is preliminary data.</text>
</comment>
<accession>A0A0G2HSD8</accession>
<name>A0A0G2HSD8_9PEZI</name>
<dbReference type="AlphaFoldDB" id="A0A0G2HSD8"/>
<evidence type="ECO:0000313" key="1">
    <source>
        <dbReference type="EMBL" id="KKY37763.1"/>
    </source>
</evidence>
<dbReference type="Proteomes" id="UP000034680">
    <property type="component" value="Unassembled WGS sequence"/>
</dbReference>
<dbReference type="OrthoDB" id="20368at2759"/>
<evidence type="ECO:0000313" key="2">
    <source>
        <dbReference type="Proteomes" id="UP000034680"/>
    </source>
</evidence>
<gene>
    <name evidence="1" type="ORF">UCDDA912_g02198</name>
</gene>
<reference evidence="1 2" key="2">
    <citation type="submission" date="2015-05" db="EMBL/GenBank/DDBJ databases">
        <authorList>
            <person name="Morales-Cruz A."/>
            <person name="Amrine K.C."/>
            <person name="Cantu D."/>
        </authorList>
    </citation>
    <scope>NUCLEOTIDE SEQUENCE [LARGE SCALE GENOMIC DNA]</scope>
    <source>
        <strain evidence="1">DA912</strain>
    </source>
</reference>
<sequence>MRGNDLINTNGEQQCLDAWWDLQTLQDALAVNCPQLQLRVACDGLKHTIAMLPLGGLADTATIKRPPHREVPDPRWAKVTFRQNVALPALQTAAESGAGETPASIPINTNEKNGNMTIFEYGDAYPGWDYRVPNELDTILKELHLALPFRADLIELGDTIARSPQLHGGAFIRRAPARRE</sequence>
<proteinExistence type="predicted"/>
<organism evidence="1 2">
    <name type="scientific">Diaporthe ampelina</name>
    <dbReference type="NCBI Taxonomy" id="1214573"/>
    <lineage>
        <taxon>Eukaryota</taxon>
        <taxon>Fungi</taxon>
        <taxon>Dikarya</taxon>
        <taxon>Ascomycota</taxon>
        <taxon>Pezizomycotina</taxon>
        <taxon>Sordariomycetes</taxon>
        <taxon>Sordariomycetidae</taxon>
        <taxon>Diaporthales</taxon>
        <taxon>Diaporthaceae</taxon>
        <taxon>Diaporthe</taxon>
    </lineage>
</organism>
<protein>
    <submittedName>
        <fullName evidence="1">Uncharacterized protein</fullName>
    </submittedName>
</protein>
<keyword evidence="2" id="KW-1185">Reference proteome</keyword>
<reference evidence="1 2" key="1">
    <citation type="submission" date="2015-05" db="EMBL/GenBank/DDBJ databases">
        <title>Distinctive expansion of gene families associated with plant cell wall degradation and secondary metabolism in the genomes of grapevine trunk pathogens.</title>
        <authorList>
            <person name="Lawrence D.P."/>
            <person name="Travadon R."/>
            <person name="Rolshausen P.E."/>
            <person name="Baumgartner K."/>
        </authorList>
    </citation>
    <scope>NUCLEOTIDE SEQUENCE [LARGE SCALE GENOMIC DNA]</scope>
    <source>
        <strain evidence="1">DA912</strain>
    </source>
</reference>